<dbReference type="EMBL" id="CP036498">
    <property type="protein sequence ID" value="QUS42507.1"/>
    <property type="molecule type" value="Genomic_DNA"/>
</dbReference>
<keyword evidence="5" id="KW-1185">Reference proteome</keyword>
<feature type="transmembrane region" description="Helical" evidence="2">
    <location>
        <begin position="268"/>
        <end position="288"/>
    </location>
</feature>
<dbReference type="PANTHER" id="PTHR22911:SF103">
    <property type="entry name" value="BLR2811 PROTEIN"/>
    <property type="match status" value="1"/>
</dbReference>
<reference evidence="4 5" key="1">
    <citation type="submission" date="2019-02" db="EMBL/GenBank/DDBJ databases">
        <title>Emended description of the genus Rhodopseudomonas and description of Rhodopseudomonas albus sp. nov., a non-phototrophic, heavy-metal-tolerant bacterium isolated from garden soil.</title>
        <authorList>
            <person name="Bao Z."/>
            <person name="Cao W.W."/>
            <person name="Sato Y."/>
            <person name="Nishizawa T."/>
            <person name="Zhao J."/>
            <person name="Guo Y."/>
            <person name="Ohta H."/>
        </authorList>
    </citation>
    <scope>NUCLEOTIDE SEQUENCE [LARGE SCALE GENOMIC DNA]</scope>
    <source>
        <strain evidence="4 5">SK50-23</strain>
    </source>
</reference>
<dbReference type="SUPFAM" id="SSF103481">
    <property type="entry name" value="Multidrug resistance efflux transporter EmrE"/>
    <property type="match status" value="2"/>
</dbReference>
<feature type="transmembrane region" description="Helical" evidence="2">
    <location>
        <begin position="212"/>
        <end position="232"/>
    </location>
</feature>
<keyword evidence="2" id="KW-0472">Membrane</keyword>
<feature type="domain" description="EamA" evidence="3">
    <location>
        <begin position="39"/>
        <end position="172"/>
    </location>
</feature>
<evidence type="ECO:0000313" key="4">
    <source>
        <dbReference type="EMBL" id="QUS42507.1"/>
    </source>
</evidence>
<accession>A0ABX8AFJ6</accession>
<feature type="transmembrane region" description="Helical" evidence="2">
    <location>
        <begin position="73"/>
        <end position="93"/>
    </location>
</feature>
<feature type="transmembrane region" description="Helical" evidence="2">
    <location>
        <begin position="294"/>
        <end position="311"/>
    </location>
</feature>
<protein>
    <submittedName>
        <fullName evidence="4">DMT family transporter</fullName>
    </submittedName>
</protein>
<feature type="transmembrane region" description="Helical" evidence="2">
    <location>
        <begin position="105"/>
        <end position="125"/>
    </location>
</feature>
<feature type="region of interest" description="Disordered" evidence="1">
    <location>
        <begin position="1"/>
        <end position="33"/>
    </location>
</feature>
<dbReference type="Pfam" id="PF00892">
    <property type="entry name" value="EamA"/>
    <property type="match status" value="2"/>
</dbReference>
<feature type="domain" description="EamA" evidence="3">
    <location>
        <begin position="182"/>
        <end position="306"/>
    </location>
</feature>
<dbReference type="InterPro" id="IPR000620">
    <property type="entry name" value="EamA_dom"/>
</dbReference>
<dbReference type="Proteomes" id="UP000682843">
    <property type="component" value="Chromosome"/>
</dbReference>
<evidence type="ECO:0000259" key="3">
    <source>
        <dbReference type="Pfam" id="PF00892"/>
    </source>
</evidence>
<keyword evidence="2" id="KW-1133">Transmembrane helix</keyword>
<evidence type="ECO:0000256" key="1">
    <source>
        <dbReference type="SAM" id="MobiDB-lite"/>
    </source>
</evidence>
<feature type="transmembrane region" description="Helical" evidence="2">
    <location>
        <begin position="157"/>
        <end position="176"/>
    </location>
</feature>
<name>A0ABX8AFJ6_9BRAD</name>
<keyword evidence="2" id="KW-0812">Transmembrane</keyword>
<evidence type="ECO:0000256" key="2">
    <source>
        <dbReference type="SAM" id="Phobius"/>
    </source>
</evidence>
<dbReference type="InterPro" id="IPR037185">
    <property type="entry name" value="EmrE-like"/>
</dbReference>
<sequence length="331" mass="35346">MSPGPANRSPSVTTHVPPPKVSARVPSAQTSRHSDKPLFGLLLIICSTAFLASSDVMAKYLARGGMPPVEIAWIRFTVFVLIMVPMVLVPSGGKALHSSRPLLQVFRGLGLLGSSIFFIVGLSFLPIAEATATGFISPLFVTGLSVIFLGEKVGLRRWSATLVGLIGVLIIVRPGTSAFQPAAIFPIVSALCWACALVLTRKISGADRPITTMAYAAVVGFLVLSVFVPFYWTTPTPTQLAIGIAIGVSSTVGHWIVVLAFRYADASVLAPFSYVQLMWVTLLGFFVFSEIPDAWTFTGAAIIIASGVYTAHRERVRRAKIAVPAEPYPTS</sequence>
<gene>
    <name evidence="4" type="ORF">RPMA_20885</name>
</gene>
<feature type="transmembrane region" description="Helical" evidence="2">
    <location>
        <begin position="182"/>
        <end position="200"/>
    </location>
</feature>
<organism evidence="4 5">
    <name type="scientific">Tardiphaga alba</name>
    <dbReference type="NCBI Taxonomy" id="340268"/>
    <lineage>
        <taxon>Bacteria</taxon>
        <taxon>Pseudomonadati</taxon>
        <taxon>Pseudomonadota</taxon>
        <taxon>Alphaproteobacteria</taxon>
        <taxon>Hyphomicrobiales</taxon>
        <taxon>Nitrobacteraceae</taxon>
        <taxon>Tardiphaga</taxon>
    </lineage>
</organism>
<evidence type="ECO:0000313" key="5">
    <source>
        <dbReference type="Proteomes" id="UP000682843"/>
    </source>
</evidence>
<dbReference type="PANTHER" id="PTHR22911">
    <property type="entry name" value="ACYL-MALONYL CONDENSING ENZYME-RELATED"/>
    <property type="match status" value="1"/>
</dbReference>
<feature type="transmembrane region" description="Helical" evidence="2">
    <location>
        <begin position="38"/>
        <end position="61"/>
    </location>
</feature>
<feature type="transmembrane region" description="Helical" evidence="2">
    <location>
        <begin position="238"/>
        <end position="261"/>
    </location>
</feature>
<feature type="transmembrane region" description="Helical" evidence="2">
    <location>
        <begin position="131"/>
        <end position="150"/>
    </location>
</feature>
<proteinExistence type="predicted"/>